<proteinExistence type="predicted"/>
<evidence type="ECO:0000256" key="1">
    <source>
        <dbReference type="SAM" id="MobiDB-lite"/>
    </source>
</evidence>
<evidence type="ECO:0000313" key="3">
    <source>
        <dbReference type="Proteomes" id="UP000316621"/>
    </source>
</evidence>
<dbReference type="AlphaFoldDB" id="A0A4Y7L039"/>
<sequence>MFANITRKYVKNPVRSFRVEECDINKVYKDQCNQTLSAHKSVPPHRDATSARCPPCHRDATSTKCPTRQ</sequence>
<evidence type="ECO:0000313" key="2">
    <source>
        <dbReference type="EMBL" id="RZC78913.1"/>
    </source>
</evidence>
<keyword evidence="3" id="KW-1185">Reference proteome</keyword>
<dbReference type="EMBL" id="CM010723">
    <property type="protein sequence ID" value="RZC78913.1"/>
    <property type="molecule type" value="Genomic_DNA"/>
</dbReference>
<feature type="region of interest" description="Disordered" evidence="1">
    <location>
        <begin position="38"/>
        <end position="69"/>
    </location>
</feature>
<organism evidence="2 3">
    <name type="scientific">Papaver somniferum</name>
    <name type="common">Opium poppy</name>
    <dbReference type="NCBI Taxonomy" id="3469"/>
    <lineage>
        <taxon>Eukaryota</taxon>
        <taxon>Viridiplantae</taxon>
        <taxon>Streptophyta</taxon>
        <taxon>Embryophyta</taxon>
        <taxon>Tracheophyta</taxon>
        <taxon>Spermatophyta</taxon>
        <taxon>Magnoliopsida</taxon>
        <taxon>Ranunculales</taxon>
        <taxon>Papaveraceae</taxon>
        <taxon>Papaveroideae</taxon>
        <taxon>Papaver</taxon>
    </lineage>
</organism>
<dbReference type="Proteomes" id="UP000316621">
    <property type="component" value="Chromosome 9"/>
</dbReference>
<protein>
    <submittedName>
        <fullName evidence="2">Uncharacterized protein</fullName>
    </submittedName>
</protein>
<name>A0A4Y7L039_PAPSO</name>
<dbReference type="Gramene" id="RZC78913">
    <property type="protein sequence ID" value="RZC78913"/>
    <property type="gene ID" value="C5167_003107"/>
</dbReference>
<accession>A0A4Y7L039</accession>
<reference evidence="2 3" key="1">
    <citation type="journal article" date="2018" name="Science">
        <title>The opium poppy genome and morphinan production.</title>
        <authorList>
            <person name="Guo L."/>
            <person name="Winzer T."/>
            <person name="Yang X."/>
            <person name="Li Y."/>
            <person name="Ning Z."/>
            <person name="He Z."/>
            <person name="Teodor R."/>
            <person name="Lu Y."/>
            <person name="Bowser T.A."/>
            <person name="Graham I.A."/>
            <person name="Ye K."/>
        </authorList>
    </citation>
    <scope>NUCLEOTIDE SEQUENCE [LARGE SCALE GENOMIC DNA]</scope>
    <source>
        <strain evidence="3">cv. HN1</strain>
        <tissue evidence="2">Leaves</tissue>
    </source>
</reference>
<gene>
    <name evidence="2" type="ORF">C5167_003107</name>
</gene>